<dbReference type="InterPro" id="IPR017853">
    <property type="entry name" value="GH"/>
</dbReference>
<evidence type="ECO:0000256" key="1">
    <source>
        <dbReference type="ARBA" id="ARBA00004229"/>
    </source>
</evidence>
<dbReference type="GO" id="GO:0009507">
    <property type="term" value="C:chloroplast"/>
    <property type="evidence" value="ECO:0007669"/>
    <property type="project" value="UniProtKB-SubCell"/>
</dbReference>
<evidence type="ECO:0000256" key="4">
    <source>
        <dbReference type="ARBA" id="ARBA00022528"/>
    </source>
</evidence>
<organism evidence="11">
    <name type="scientific">Zea mays</name>
    <name type="common">Maize</name>
    <dbReference type="NCBI Taxonomy" id="4577"/>
    <lineage>
        <taxon>Eukaryota</taxon>
        <taxon>Viridiplantae</taxon>
        <taxon>Streptophyta</taxon>
        <taxon>Embryophyta</taxon>
        <taxon>Tracheophyta</taxon>
        <taxon>Spermatophyta</taxon>
        <taxon>Magnoliopsida</taxon>
        <taxon>Liliopsida</taxon>
        <taxon>Poales</taxon>
        <taxon>Poaceae</taxon>
        <taxon>PACMAD clade</taxon>
        <taxon>Panicoideae</taxon>
        <taxon>Andropogonodae</taxon>
        <taxon>Andropogoneae</taxon>
        <taxon>Tripsacinae</taxon>
        <taxon>Zea</taxon>
    </lineage>
</organism>
<keyword evidence="4" id="KW-0150">Chloroplast</keyword>
<gene>
    <name evidence="11" type="ORF">ZEAMMB73_Zm00001d023994</name>
</gene>
<evidence type="ECO:0000256" key="7">
    <source>
        <dbReference type="ARBA" id="ARBA00023295"/>
    </source>
</evidence>
<evidence type="ECO:0000256" key="6">
    <source>
        <dbReference type="ARBA" id="ARBA00022946"/>
    </source>
</evidence>
<dbReference type="PROSITE" id="PS00572">
    <property type="entry name" value="GLYCOSYL_HYDROL_F1_1"/>
    <property type="match status" value="1"/>
</dbReference>
<dbReference type="InterPro" id="IPR001360">
    <property type="entry name" value="Glyco_hydro_1"/>
</dbReference>
<evidence type="ECO:0000256" key="2">
    <source>
        <dbReference type="ARBA" id="ARBA00010838"/>
    </source>
</evidence>
<proteinExistence type="inferred from homology"/>
<dbReference type="SUPFAM" id="SSF51445">
    <property type="entry name" value="(Trans)glycosidases"/>
    <property type="match status" value="1"/>
</dbReference>
<dbReference type="ExpressionAtlas" id="A0A1D6IX61">
    <property type="expression patterns" value="baseline and differential"/>
</dbReference>
<dbReference type="Gene3D" id="3.20.20.80">
    <property type="entry name" value="Glycosidases"/>
    <property type="match status" value="1"/>
</dbReference>
<keyword evidence="7" id="KW-0378">Hydrolase</keyword>
<dbReference type="EMBL" id="CM000786">
    <property type="protein sequence ID" value="AQK40505.1"/>
    <property type="molecule type" value="Genomic_DNA"/>
</dbReference>
<comment type="similarity">
    <text evidence="2 10">Belongs to the glycosyl hydrolase 1 family.</text>
</comment>
<dbReference type="GO" id="GO:0005975">
    <property type="term" value="P:carbohydrate metabolic process"/>
    <property type="evidence" value="ECO:0007669"/>
    <property type="project" value="InterPro"/>
</dbReference>
<keyword evidence="5" id="KW-0934">Plastid</keyword>
<dbReference type="Pfam" id="PF00232">
    <property type="entry name" value="Glyco_hydro_1"/>
    <property type="match status" value="1"/>
</dbReference>
<keyword evidence="6" id="KW-0809">Transit peptide</keyword>
<evidence type="ECO:0000313" key="11">
    <source>
        <dbReference type="EMBL" id="AQK40505.1"/>
    </source>
</evidence>
<dbReference type="PANTHER" id="PTHR10353">
    <property type="entry name" value="GLYCOSYL HYDROLASE"/>
    <property type="match status" value="1"/>
</dbReference>
<reference evidence="11" key="1">
    <citation type="submission" date="2015-12" db="EMBL/GenBank/DDBJ databases">
        <title>Update maize B73 reference genome by single molecule sequencing technologies.</title>
        <authorList>
            <consortium name="Maize Genome Sequencing Project"/>
            <person name="Ware D."/>
        </authorList>
    </citation>
    <scope>NUCLEOTIDE SEQUENCE</scope>
    <source>
        <tissue evidence="11">Seedling</tissue>
    </source>
</reference>
<dbReference type="AlphaFoldDB" id="A0A1D6IX61"/>
<dbReference type="InterPro" id="IPR018120">
    <property type="entry name" value="Glyco_hydro_1_AS"/>
</dbReference>
<protein>
    <recommendedName>
        <fullName evidence="3">4-hydroxy-7-methoxy-3-oxo-3,4-dihydro-2H-1,4-benzoxazin-2-yl glucosidebeta-D-glucosidase</fullName>
        <ecNumber evidence="3">3.2.1.182</ecNumber>
    </recommendedName>
</protein>
<keyword evidence="7" id="KW-0326">Glycosidase</keyword>
<accession>A0A1D6IX61</accession>
<evidence type="ECO:0000256" key="3">
    <source>
        <dbReference type="ARBA" id="ARBA00012857"/>
    </source>
</evidence>
<evidence type="ECO:0000256" key="5">
    <source>
        <dbReference type="ARBA" id="ARBA00022640"/>
    </source>
</evidence>
<evidence type="ECO:0000256" key="9">
    <source>
        <dbReference type="ARBA" id="ARBA00049199"/>
    </source>
</evidence>
<sequence>MGRVPYGTSFLDKQAEERSWDINLGWFLEPVVRGDYPFSMRSLARERLPFFKDEQKEKLAGSYNMLGLNYYTSRFSKNIDISPNYSPVLNTDDAYASQEVNGPDGKPIGPPMGNPWIYMYPEGLKDLLMIMKNKYGNPPIYITENGIGDVDTKETPLPMEAALNDYKRLDYIQRHIATLKESIEYESTLELISSIYFASVFIALCSVAIIYMWHMHGSIKIMLALMDPFMQLGIKCARLLRLVSAGQL</sequence>
<dbReference type="GO" id="GO:0102726">
    <property type="term" value="F:DIMBOA glucoside beta-D-glucosidase activity"/>
    <property type="evidence" value="ECO:0007669"/>
    <property type="project" value="UniProtKB-EC"/>
</dbReference>
<dbReference type="PRINTS" id="PR00131">
    <property type="entry name" value="GLHYDRLASE1"/>
</dbReference>
<evidence type="ECO:0000256" key="10">
    <source>
        <dbReference type="RuleBase" id="RU003690"/>
    </source>
</evidence>
<name>A0A1D6IX61_MAIZE</name>
<evidence type="ECO:0000256" key="8">
    <source>
        <dbReference type="ARBA" id="ARBA00048544"/>
    </source>
</evidence>
<dbReference type="PANTHER" id="PTHR10353:SF326">
    <property type="entry name" value="4-HYDROXY-7-METHOXY-3-OXO-3,4-DIHYDRO-2H-1,4-BENZOXAZIN-2-YL GLUCOSIDE BETA-D-GLUCOSIDASE 1, CHLOROPLASTIC"/>
    <property type="match status" value="1"/>
</dbReference>
<dbReference type="EC" id="3.2.1.182" evidence="3"/>
<comment type="catalytic activity">
    <reaction evidence="8">
        <text>DIBOA beta-D-glucoside + H2O = DIBOA + D-glucose</text>
        <dbReference type="Rhea" id="RHEA:33979"/>
        <dbReference type="ChEBI" id="CHEBI:4167"/>
        <dbReference type="ChEBI" id="CHEBI:15377"/>
        <dbReference type="ChEBI" id="CHEBI:63558"/>
        <dbReference type="ChEBI" id="CHEBI:63670"/>
        <dbReference type="EC" id="3.2.1.182"/>
    </reaction>
</comment>
<comment type="catalytic activity">
    <reaction evidence="9">
        <text>DIMBOA beta-D-glucoside + H2O = DIMBOA + D-glucose</text>
        <dbReference type="Rhea" id="RHEA:33975"/>
        <dbReference type="ChEBI" id="CHEBI:4167"/>
        <dbReference type="ChEBI" id="CHEBI:15377"/>
        <dbReference type="ChEBI" id="CHEBI:18048"/>
        <dbReference type="ChEBI" id="CHEBI:37573"/>
        <dbReference type="EC" id="3.2.1.182"/>
    </reaction>
</comment>
<dbReference type="GO" id="GO:0008422">
    <property type="term" value="F:beta-glucosidase activity"/>
    <property type="evidence" value="ECO:0007669"/>
    <property type="project" value="UniProtKB-ARBA"/>
</dbReference>
<comment type="subcellular location">
    <subcellularLocation>
        <location evidence="1">Plastid</location>
        <location evidence="1">Chloroplast</location>
    </subcellularLocation>
</comment>